<dbReference type="Proteomes" id="UP000240663">
    <property type="component" value="Segment"/>
</dbReference>
<gene>
    <name evidence="1" type="ORF">P13BB106kb_p044</name>
</gene>
<name>A0A2D2W6V8_9CAUD</name>
<dbReference type="EMBL" id="MF979564">
    <property type="protein sequence ID" value="ATS94028.1"/>
    <property type="molecule type" value="Genomic_DNA"/>
</dbReference>
<reference evidence="1 2" key="1">
    <citation type="submission" date="2017-09" db="EMBL/GenBank/DDBJ databases">
        <title>Complete genome sequence of bacteriophage (DU_PP_V) infecting Pectobacterium spp.</title>
        <authorList>
            <person name="Park T.-H."/>
        </authorList>
    </citation>
    <scope>NUCLEOTIDE SEQUENCE [LARGE SCALE GENOMIC DNA]</scope>
</reference>
<proteinExistence type="predicted"/>
<evidence type="ECO:0000313" key="1">
    <source>
        <dbReference type="EMBL" id="ATS94028.1"/>
    </source>
</evidence>
<accession>A0A2D2W6V8</accession>
<protein>
    <submittedName>
        <fullName evidence="1">Uncharacterized protein</fullName>
    </submittedName>
</protein>
<organism evidence="1 2">
    <name type="scientific">Pectobacterium phage DU_PP_V</name>
    <dbReference type="NCBI Taxonomy" id="2041492"/>
    <lineage>
        <taxon>Viruses</taxon>
        <taxon>Duplodnaviria</taxon>
        <taxon>Heunggongvirae</taxon>
        <taxon>Uroviricota</taxon>
        <taxon>Caudoviricetes</taxon>
        <taxon>Demerecviridae</taxon>
        <taxon>Mccorquodalevirinae</taxon>
        <taxon>Hongcheonvirus</taxon>
        <taxon>Hongcheonvirus DUPPV</taxon>
    </lineage>
</organism>
<evidence type="ECO:0000313" key="2">
    <source>
        <dbReference type="Proteomes" id="UP000240663"/>
    </source>
</evidence>
<sequence>MNLLMSYSVGEDEKYSKQGHVFLGAAYDKDKKETHIWLIKDPTSRHCLFNEKFSEVPKEDRVPKKKPYDYGKDPWYCTGQPYPIQDEWGVVR</sequence>
<keyword evidence="2" id="KW-1185">Reference proteome</keyword>